<dbReference type="InterPro" id="IPR000612">
    <property type="entry name" value="PMP3"/>
</dbReference>
<sequence length="147" mass="16430">MKKFFYTYLIASAATLFFVPTAFGSISFPKHQKLGPVYNPDTSGNNATVDAITLRNAMNEFNSLSRQERKSRLKEVKSLLKEYKAQKAQGGEASTNTILLVILAVLLPPLAVYLHENELNTKFWISLILTLLLWLPGLIYALIVILG</sequence>
<dbReference type="PANTHER" id="PTHR21659:SF42">
    <property type="entry name" value="UPF0057 MEMBRANE PROTEIN ZK632.10-RELATED"/>
    <property type="match status" value="1"/>
</dbReference>
<protein>
    <submittedName>
        <fullName evidence="7">Proteolipid membrane potential modulator</fullName>
    </submittedName>
</protein>
<dbReference type="PANTHER" id="PTHR21659">
    <property type="entry name" value="HYDROPHOBIC PROTEIN RCI2 LOW TEMPERATURE AND SALT RESPONSIVE PROTEIN LTI6 -RELATED"/>
    <property type="match status" value="1"/>
</dbReference>
<dbReference type="EMBL" id="MLJW01000048">
    <property type="protein sequence ID" value="OIR05747.1"/>
    <property type="molecule type" value="Genomic_DNA"/>
</dbReference>
<keyword evidence="3 6" id="KW-0812">Transmembrane</keyword>
<evidence type="ECO:0000256" key="5">
    <source>
        <dbReference type="ARBA" id="ARBA00023136"/>
    </source>
</evidence>
<gene>
    <name evidence="7" type="ORF">GALL_121820</name>
</gene>
<evidence type="ECO:0000256" key="1">
    <source>
        <dbReference type="ARBA" id="ARBA00004370"/>
    </source>
</evidence>
<evidence type="ECO:0000313" key="7">
    <source>
        <dbReference type="EMBL" id="OIR05747.1"/>
    </source>
</evidence>
<evidence type="ECO:0000256" key="2">
    <source>
        <dbReference type="ARBA" id="ARBA00009530"/>
    </source>
</evidence>
<feature type="transmembrane region" description="Helical" evidence="6">
    <location>
        <begin position="123"/>
        <end position="146"/>
    </location>
</feature>
<dbReference type="GO" id="GO:0016020">
    <property type="term" value="C:membrane"/>
    <property type="evidence" value="ECO:0007669"/>
    <property type="project" value="UniProtKB-SubCell"/>
</dbReference>
<dbReference type="Pfam" id="PF01679">
    <property type="entry name" value="Pmp3"/>
    <property type="match status" value="1"/>
</dbReference>
<evidence type="ECO:0000256" key="4">
    <source>
        <dbReference type="ARBA" id="ARBA00022989"/>
    </source>
</evidence>
<keyword evidence="5 6" id="KW-0472">Membrane</keyword>
<dbReference type="AlphaFoldDB" id="A0A1J5SCR7"/>
<dbReference type="PROSITE" id="PS01309">
    <property type="entry name" value="UPF0057"/>
    <property type="match status" value="1"/>
</dbReference>
<comment type="caution">
    <text evidence="7">The sequence shown here is derived from an EMBL/GenBank/DDBJ whole genome shotgun (WGS) entry which is preliminary data.</text>
</comment>
<name>A0A1J5SCR7_9ZZZZ</name>
<comment type="similarity">
    <text evidence="2">Belongs to the UPF0057 (PMP3) family.</text>
</comment>
<organism evidence="7">
    <name type="scientific">mine drainage metagenome</name>
    <dbReference type="NCBI Taxonomy" id="410659"/>
    <lineage>
        <taxon>unclassified sequences</taxon>
        <taxon>metagenomes</taxon>
        <taxon>ecological metagenomes</taxon>
    </lineage>
</organism>
<keyword evidence="4 6" id="KW-1133">Transmembrane helix</keyword>
<proteinExistence type="inferred from homology"/>
<comment type="subcellular location">
    <subcellularLocation>
        <location evidence="1">Membrane</location>
    </subcellularLocation>
</comment>
<evidence type="ECO:0000256" key="3">
    <source>
        <dbReference type="ARBA" id="ARBA00022692"/>
    </source>
</evidence>
<reference evidence="7" key="1">
    <citation type="submission" date="2016-10" db="EMBL/GenBank/DDBJ databases">
        <title>Sequence of Gallionella enrichment culture.</title>
        <authorList>
            <person name="Poehlein A."/>
            <person name="Muehling M."/>
            <person name="Daniel R."/>
        </authorList>
    </citation>
    <scope>NUCLEOTIDE SEQUENCE</scope>
</reference>
<feature type="transmembrane region" description="Helical" evidence="6">
    <location>
        <begin position="97"/>
        <end position="114"/>
    </location>
</feature>
<evidence type="ECO:0000256" key="6">
    <source>
        <dbReference type="SAM" id="Phobius"/>
    </source>
</evidence>
<accession>A0A1J5SCR7</accession>